<dbReference type="InterPro" id="IPR001279">
    <property type="entry name" value="Metallo-B-lactamas"/>
</dbReference>
<dbReference type="Gene3D" id="3.60.15.10">
    <property type="entry name" value="Ribonuclease Z/Hydroxyacylglutathione hydrolase-like"/>
    <property type="match status" value="1"/>
</dbReference>
<dbReference type="EMBL" id="CP013011">
    <property type="protein sequence ID" value="ALL01221.1"/>
    <property type="molecule type" value="Genomic_DNA"/>
</dbReference>
<dbReference type="InterPro" id="IPR036866">
    <property type="entry name" value="RibonucZ/Hydroxyglut_hydro"/>
</dbReference>
<dbReference type="Pfam" id="PF00753">
    <property type="entry name" value="Lactamase_B"/>
    <property type="match status" value="1"/>
</dbReference>
<dbReference type="AlphaFoldDB" id="A0A0P0N4N9"/>
<dbReference type="SUPFAM" id="SSF56281">
    <property type="entry name" value="Metallo-hydrolase/oxidoreductase"/>
    <property type="match status" value="1"/>
</dbReference>
<protein>
    <recommendedName>
        <fullName evidence="1">UPF0282 protein Pyrde_1173</fullName>
    </recommendedName>
</protein>
<dbReference type="PATRIC" id="fig|1273541.4.peg.1257"/>
<dbReference type="PANTHER" id="PTHR43546:SF4">
    <property type="entry name" value="UPF0282 PROTEIN MJ1629"/>
    <property type="match status" value="1"/>
</dbReference>
<evidence type="ECO:0000313" key="3">
    <source>
        <dbReference type="EMBL" id="ALL01221.1"/>
    </source>
</evidence>
<evidence type="ECO:0000259" key="2">
    <source>
        <dbReference type="Pfam" id="PF00753"/>
    </source>
</evidence>
<dbReference type="HAMAP" id="MF_01406">
    <property type="entry name" value="UPF0282"/>
    <property type="match status" value="1"/>
</dbReference>
<dbReference type="PIRSF" id="PIRSF004944">
    <property type="entry name" value="UCP004944_hydrls"/>
    <property type="match status" value="1"/>
</dbReference>
<dbReference type="Proteomes" id="UP000058613">
    <property type="component" value="Chromosome"/>
</dbReference>
<name>A0A0P0N4N9_9CREN</name>
<feature type="domain" description="Metallo-beta-lactamase" evidence="2">
    <location>
        <begin position="19"/>
        <end position="83"/>
    </location>
</feature>
<dbReference type="STRING" id="1273541.Pyrde_1173"/>
<accession>A0A0P0N4N9</accession>
<dbReference type="KEGG" id="pdl:Pyrde_1173"/>
<sequence>MTELRIKIVGADSFGSRSMATVVDAGGVKIFVDPGVSFAPRRYGLPPHPLELKRLEEIREQIYRELEDTDMVVVTHYHYDHYLYHGDEAEFYRGKVLLVKHPTHDINVSQRIRAHRLLKRNRVAELAKEVVYIDDNVYVVDRGLEIRGSPPMPHGPDSTKLGYVVMVMIRCCDSSFVHASDIQGPISSRPLAVLRDWRPDIVFLSGPPTYFDGYKIDVESVEKGLENLKMLCNLARDMVIADHHFARDIEYPRHLETLRASCKRILSAAEFMGVSYEPLEALRKELWRSSKETTDSDRAS</sequence>
<evidence type="ECO:0000256" key="1">
    <source>
        <dbReference type="HAMAP-Rule" id="MF_01406"/>
    </source>
</evidence>
<evidence type="ECO:0000313" key="4">
    <source>
        <dbReference type="Proteomes" id="UP000058613"/>
    </source>
</evidence>
<comment type="similarity">
    <text evidence="1">Belongs to the UPF0282 family.</text>
</comment>
<dbReference type="InterPro" id="IPR014426">
    <property type="entry name" value="UPF0282_hydrls"/>
</dbReference>
<organism evidence="3 4">
    <name type="scientific">Pyrodictium delaneyi</name>
    <dbReference type="NCBI Taxonomy" id="1273541"/>
    <lineage>
        <taxon>Archaea</taxon>
        <taxon>Thermoproteota</taxon>
        <taxon>Thermoprotei</taxon>
        <taxon>Desulfurococcales</taxon>
        <taxon>Pyrodictiaceae</taxon>
        <taxon>Pyrodictium</taxon>
    </lineage>
</organism>
<dbReference type="RefSeq" id="WP_231656698.1">
    <property type="nucleotide sequence ID" value="NZ_CP013011.1"/>
</dbReference>
<proteinExistence type="inferred from homology"/>
<dbReference type="InterPro" id="IPR050114">
    <property type="entry name" value="UPF0173_UPF0282_UlaG_hydrolase"/>
</dbReference>
<dbReference type="PANTHER" id="PTHR43546">
    <property type="entry name" value="UPF0173 METAL-DEPENDENT HYDROLASE MJ1163-RELATED"/>
    <property type="match status" value="1"/>
</dbReference>
<reference evidence="3 4" key="1">
    <citation type="submission" date="2015-10" db="EMBL/GenBank/DDBJ databases">
        <title>Complete genome sequence of hyperthermophilic archaeon Pyrodictium delaneyi Su06.</title>
        <authorList>
            <person name="Jung J.-H."/>
            <person name="Lin J."/>
            <person name="Holden J.F."/>
            <person name="Park C.-S."/>
        </authorList>
    </citation>
    <scope>NUCLEOTIDE SEQUENCE [LARGE SCALE GENOMIC DNA]</scope>
    <source>
        <strain evidence="3 4">Su06</strain>
    </source>
</reference>
<gene>
    <name evidence="3" type="ORF">Pyrde_1173</name>
</gene>
<dbReference type="GeneID" id="26099510"/>